<dbReference type="Proteomes" id="UP001231189">
    <property type="component" value="Unassembled WGS sequence"/>
</dbReference>
<name>A0AAD8WCI6_LOLMU</name>
<dbReference type="EMBL" id="JAUUTY010000004">
    <property type="protein sequence ID" value="KAK1650525.1"/>
    <property type="molecule type" value="Genomic_DNA"/>
</dbReference>
<evidence type="ECO:0000313" key="1">
    <source>
        <dbReference type="EMBL" id="KAK1650525.1"/>
    </source>
</evidence>
<evidence type="ECO:0000313" key="2">
    <source>
        <dbReference type="Proteomes" id="UP001231189"/>
    </source>
</evidence>
<reference evidence="1" key="1">
    <citation type="submission" date="2023-07" db="EMBL/GenBank/DDBJ databases">
        <title>A chromosome-level genome assembly of Lolium multiflorum.</title>
        <authorList>
            <person name="Chen Y."/>
            <person name="Copetti D."/>
            <person name="Kolliker R."/>
            <person name="Studer B."/>
        </authorList>
    </citation>
    <scope>NUCLEOTIDE SEQUENCE</scope>
    <source>
        <strain evidence="1">02402/16</strain>
        <tissue evidence="1">Leaf</tissue>
    </source>
</reference>
<sequence>MVRNLALLGTIHVLMSLLSMGLLPCLICARCIFILQPAAKPIGEISPKEIRNLSLSISLYYVFYGHVLCRSSTCALQLFVFMPNGEKGRAVCHDWRQWLGWIATCEGEAPQQCHSTQRPSMATAAAPQFE</sequence>
<organism evidence="1 2">
    <name type="scientific">Lolium multiflorum</name>
    <name type="common">Italian ryegrass</name>
    <name type="synonym">Lolium perenne subsp. multiflorum</name>
    <dbReference type="NCBI Taxonomy" id="4521"/>
    <lineage>
        <taxon>Eukaryota</taxon>
        <taxon>Viridiplantae</taxon>
        <taxon>Streptophyta</taxon>
        <taxon>Embryophyta</taxon>
        <taxon>Tracheophyta</taxon>
        <taxon>Spermatophyta</taxon>
        <taxon>Magnoliopsida</taxon>
        <taxon>Liliopsida</taxon>
        <taxon>Poales</taxon>
        <taxon>Poaceae</taxon>
        <taxon>BOP clade</taxon>
        <taxon>Pooideae</taxon>
        <taxon>Poodae</taxon>
        <taxon>Poeae</taxon>
        <taxon>Poeae Chloroplast Group 2 (Poeae type)</taxon>
        <taxon>Loliodinae</taxon>
        <taxon>Loliinae</taxon>
        <taxon>Lolium</taxon>
    </lineage>
</organism>
<comment type="caution">
    <text evidence="1">The sequence shown here is derived from an EMBL/GenBank/DDBJ whole genome shotgun (WGS) entry which is preliminary data.</text>
</comment>
<keyword evidence="2" id="KW-1185">Reference proteome</keyword>
<protein>
    <submittedName>
        <fullName evidence="1">Uncharacterized protein</fullName>
    </submittedName>
</protein>
<accession>A0AAD8WCI6</accession>
<gene>
    <name evidence="1" type="ORF">QYE76_068330</name>
</gene>
<dbReference type="AlphaFoldDB" id="A0AAD8WCI6"/>
<proteinExistence type="predicted"/>